<feature type="transmembrane region" description="Helical" evidence="1">
    <location>
        <begin position="28"/>
        <end position="51"/>
    </location>
</feature>
<keyword evidence="1" id="KW-1133">Transmembrane helix</keyword>
<evidence type="ECO:0000313" key="3">
    <source>
        <dbReference type="Proteomes" id="UP000217257"/>
    </source>
</evidence>
<evidence type="ECO:0000256" key="1">
    <source>
        <dbReference type="SAM" id="Phobius"/>
    </source>
</evidence>
<protein>
    <submittedName>
        <fullName evidence="2">Uncharacterized protein</fullName>
    </submittedName>
</protein>
<accession>A0A250IZX6</accession>
<name>A0A250IZX6_9BACT</name>
<gene>
    <name evidence="2" type="ORF">CYFUS_002217</name>
</gene>
<organism evidence="2 3">
    <name type="scientific">Cystobacter fuscus</name>
    <dbReference type="NCBI Taxonomy" id="43"/>
    <lineage>
        <taxon>Bacteria</taxon>
        <taxon>Pseudomonadati</taxon>
        <taxon>Myxococcota</taxon>
        <taxon>Myxococcia</taxon>
        <taxon>Myxococcales</taxon>
        <taxon>Cystobacterineae</taxon>
        <taxon>Archangiaceae</taxon>
        <taxon>Cystobacter</taxon>
    </lineage>
</organism>
<dbReference type="AlphaFoldDB" id="A0A250IZX6"/>
<proteinExistence type="predicted"/>
<evidence type="ECO:0000313" key="2">
    <source>
        <dbReference type="EMBL" id="ATB36802.1"/>
    </source>
</evidence>
<keyword evidence="1" id="KW-0472">Membrane</keyword>
<keyword evidence="1" id="KW-0812">Transmembrane</keyword>
<dbReference type="KEGG" id="cfus:CYFUS_002217"/>
<dbReference type="RefSeq" id="WP_095985213.1">
    <property type="nucleotide sequence ID" value="NZ_CP022098.1"/>
</dbReference>
<sequence>MEPFPENPPGSQGPGSRAAALEEVSSPAILLMVTAGLGIVMSLLSLIWSAVMGTQEIPPELASDPNVGKYVPLIQRMQSFSRFSTVISLLLGGVTFFGALKMKKLENFGLSMAAAIIAIIPCFQPCCCLGIPVGIWALVVINKPEVKSAFRG</sequence>
<feature type="transmembrane region" description="Helical" evidence="1">
    <location>
        <begin position="83"/>
        <end position="100"/>
    </location>
</feature>
<reference evidence="2 3" key="1">
    <citation type="submission" date="2017-06" db="EMBL/GenBank/DDBJ databases">
        <title>Sequencing and comparative analysis of myxobacterial genomes.</title>
        <authorList>
            <person name="Rupp O."/>
            <person name="Goesmann A."/>
            <person name="Sogaard-Andersen L."/>
        </authorList>
    </citation>
    <scope>NUCLEOTIDE SEQUENCE [LARGE SCALE GENOMIC DNA]</scope>
    <source>
        <strain evidence="2 3">DSM 52655</strain>
    </source>
</reference>
<dbReference type="EMBL" id="CP022098">
    <property type="protein sequence ID" value="ATB36802.1"/>
    <property type="molecule type" value="Genomic_DNA"/>
</dbReference>
<feature type="transmembrane region" description="Helical" evidence="1">
    <location>
        <begin position="112"/>
        <end position="141"/>
    </location>
</feature>
<dbReference type="Proteomes" id="UP000217257">
    <property type="component" value="Chromosome"/>
</dbReference>